<feature type="domain" description="3-beta hydroxysteroid dehydrogenase/isomerase" evidence="3">
    <location>
        <begin position="72"/>
        <end position="207"/>
    </location>
</feature>
<keyword evidence="5" id="KW-1185">Reference proteome</keyword>
<name>A0AAD4SHA8_9MAGN</name>
<evidence type="ECO:0000256" key="2">
    <source>
        <dbReference type="RuleBase" id="RU004475"/>
    </source>
</evidence>
<dbReference type="EMBL" id="JAJJMB010010985">
    <property type="protein sequence ID" value="KAI3905489.1"/>
    <property type="molecule type" value="Genomic_DNA"/>
</dbReference>
<sequence>MGIMGTSEILKADLEEFRRLLLQGCTASTTYYSSKNNPASQEFEKLPNREIRDMRRDEILDDHEIDEKLVCVTSGISFLGLAIVNRLLDYGYTVRILIENQDDLEKLREMEEFDEIRNNDSNSDSFGRVRNWGVVMAKLNEVESLCDAFQGCCGVFHTSAFADPAGISGYSKSMADLEVKASQNVMEACSKTASVQKCVFTSSLLACVWRDNNLNDLPQLLDHSCWSDESVCREKKLWLALGKTMAEKAAWKKAEHSDVKLATICPGFITGPELCRRNPTSSIAYLKGAREMYAVGTLASSDVSKVAEAHVRVYEAMGKTGGRGRYICFDHVIDSEEEVVKLTTQMGIPANRITSNARNSGSVSRFRLSIWKLSRLMSRRSRCC</sequence>
<dbReference type="GO" id="GO:0006694">
    <property type="term" value="P:steroid biosynthetic process"/>
    <property type="evidence" value="ECO:0007669"/>
    <property type="project" value="InterPro"/>
</dbReference>
<comment type="caution">
    <text evidence="4">The sequence shown here is derived from an EMBL/GenBank/DDBJ whole genome shotgun (WGS) entry which is preliminary data.</text>
</comment>
<proteinExistence type="inferred from homology"/>
<comment type="similarity">
    <text evidence="2">Belongs to the 3-beta-HSD family.</text>
</comment>
<dbReference type="Gene3D" id="3.40.50.720">
    <property type="entry name" value="NAD(P)-binding Rossmann-like Domain"/>
    <property type="match status" value="1"/>
</dbReference>
<evidence type="ECO:0000313" key="4">
    <source>
        <dbReference type="EMBL" id="KAI3905489.1"/>
    </source>
</evidence>
<protein>
    <recommendedName>
        <fullName evidence="3">3-beta hydroxysteroid dehydrogenase/isomerase domain-containing protein</fullName>
    </recommendedName>
</protein>
<evidence type="ECO:0000313" key="5">
    <source>
        <dbReference type="Proteomes" id="UP001202328"/>
    </source>
</evidence>
<evidence type="ECO:0000259" key="3">
    <source>
        <dbReference type="Pfam" id="PF01073"/>
    </source>
</evidence>
<gene>
    <name evidence="4" type="ORF">MKW98_013287</name>
</gene>
<dbReference type="FunFam" id="3.40.50.720:FF:000388">
    <property type="entry name" value="Cinnamoyl-CoA reductase-like SNL6"/>
    <property type="match status" value="1"/>
</dbReference>
<dbReference type="InterPro" id="IPR036291">
    <property type="entry name" value="NAD(P)-bd_dom_sf"/>
</dbReference>
<accession>A0AAD4SHA8</accession>
<dbReference type="InterPro" id="IPR002225">
    <property type="entry name" value="3Beta_OHSteriod_DH/Estase"/>
</dbReference>
<evidence type="ECO:0000256" key="1">
    <source>
        <dbReference type="ARBA" id="ARBA00023002"/>
    </source>
</evidence>
<dbReference type="InterPro" id="IPR050425">
    <property type="entry name" value="NAD(P)_dehydrat-like"/>
</dbReference>
<dbReference type="PANTHER" id="PTHR10366">
    <property type="entry name" value="NAD DEPENDENT EPIMERASE/DEHYDRATASE"/>
    <property type="match status" value="1"/>
</dbReference>
<dbReference type="Proteomes" id="UP001202328">
    <property type="component" value="Unassembled WGS sequence"/>
</dbReference>
<dbReference type="Pfam" id="PF01073">
    <property type="entry name" value="3Beta_HSD"/>
    <property type="match status" value="1"/>
</dbReference>
<dbReference type="SUPFAM" id="SSF51735">
    <property type="entry name" value="NAD(P)-binding Rossmann-fold domains"/>
    <property type="match status" value="1"/>
</dbReference>
<dbReference type="GO" id="GO:0016616">
    <property type="term" value="F:oxidoreductase activity, acting on the CH-OH group of donors, NAD or NADP as acceptor"/>
    <property type="evidence" value="ECO:0007669"/>
    <property type="project" value="InterPro"/>
</dbReference>
<organism evidence="4 5">
    <name type="scientific">Papaver atlanticum</name>
    <dbReference type="NCBI Taxonomy" id="357466"/>
    <lineage>
        <taxon>Eukaryota</taxon>
        <taxon>Viridiplantae</taxon>
        <taxon>Streptophyta</taxon>
        <taxon>Embryophyta</taxon>
        <taxon>Tracheophyta</taxon>
        <taxon>Spermatophyta</taxon>
        <taxon>Magnoliopsida</taxon>
        <taxon>Ranunculales</taxon>
        <taxon>Papaveraceae</taxon>
        <taxon>Papaveroideae</taxon>
        <taxon>Papaver</taxon>
    </lineage>
</organism>
<dbReference type="PANTHER" id="PTHR10366:SF483">
    <property type="entry name" value="CINNAMOYL COA REDUCTASE-LIKE PROTEIN"/>
    <property type="match status" value="1"/>
</dbReference>
<dbReference type="AlphaFoldDB" id="A0AAD4SHA8"/>
<reference evidence="4" key="1">
    <citation type="submission" date="2022-04" db="EMBL/GenBank/DDBJ databases">
        <title>A functionally conserved STORR gene fusion in Papaver species that diverged 16.8 million years ago.</title>
        <authorList>
            <person name="Catania T."/>
        </authorList>
    </citation>
    <scope>NUCLEOTIDE SEQUENCE</scope>
    <source>
        <strain evidence="4">S-188037</strain>
    </source>
</reference>
<keyword evidence="1 2" id="KW-0560">Oxidoreductase</keyword>